<name>A0A139A8M0_GONPJ</name>
<feature type="compositionally biased region" description="Acidic residues" evidence="1">
    <location>
        <begin position="161"/>
        <end position="173"/>
    </location>
</feature>
<feature type="region of interest" description="Disordered" evidence="1">
    <location>
        <begin position="1"/>
        <end position="45"/>
    </location>
</feature>
<feature type="region of interest" description="Disordered" evidence="1">
    <location>
        <begin position="82"/>
        <end position="174"/>
    </location>
</feature>
<protein>
    <submittedName>
        <fullName evidence="2">Uncharacterized protein</fullName>
    </submittedName>
</protein>
<accession>A0A139A8M0</accession>
<dbReference type="Proteomes" id="UP000070544">
    <property type="component" value="Unassembled WGS sequence"/>
</dbReference>
<evidence type="ECO:0000313" key="2">
    <source>
        <dbReference type="EMBL" id="KXS13028.1"/>
    </source>
</evidence>
<evidence type="ECO:0000256" key="1">
    <source>
        <dbReference type="SAM" id="MobiDB-lite"/>
    </source>
</evidence>
<gene>
    <name evidence="2" type="ORF">M427DRAFT_58947</name>
</gene>
<proteinExistence type="predicted"/>
<evidence type="ECO:0000313" key="3">
    <source>
        <dbReference type="Proteomes" id="UP000070544"/>
    </source>
</evidence>
<organism evidence="2 3">
    <name type="scientific">Gonapodya prolifera (strain JEL478)</name>
    <name type="common">Monoblepharis prolifera</name>
    <dbReference type="NCBI Taxonomy" id="1344416"/>
    <lineage>
        <taxon>Eukaryota</taxon>
        <taxon>Fungi</taxon>
        <taxon>Fungi incertae sedis</taxon>
        <taxon>Chytridiomycota</taxon>
        <taxon>Chytridiomycota incertae sedis</taxon>
        <taxon>Monoblepharidomycetes</taxon>
        <taxon>Monoblepharidales</taxon>
        <taxon>Gonapodyaceae</taxon>
        <taxon>Gonapodya</taxon>
    </lineage>
</organism>
<keyword evidence="3" id="KW-1185">Reference proteome</keyword>
<reference evidence="2 3" key="1">
    <citation type="journal article" date="2015" name="Genome Biol. Evol.">
        <title>Phylogenomic analyses indicate that early fungi evolved digesting cell walls of algal ancestors of land plants.</title>
        <authorList>
            <person name="Chang Y."/>
            <person name="Wang S."/>
            <person name="Sekimoto S."/>
            <person name="Aerts A.L."/>
            <person name="Choi C."/>
            <person name="Clum A."/>
            <person name="LaButti K.M."/>
            <person name="Lindquist E.A."/>
            <person name="Yee Ngan C."/>
            <person name="Ohm R.A."/>
            <person name="Salamov A.A."/>
            <person name="Grigoriev I.V."/>
            <person name="Spatafora J.W."/>
            <person name="Berbee M.L."/>
        </authorList>
    </citation>
    <scope>NUCLEOTIDE SEQUENCE [LARGE SCALE GENOMIC DNA]</scope>
    <source>
        <strain evidence="2 3">JEL478</strain>
    </source>
</reference>
<dbReference type="AlphaFoldDB" id="A0A139A8M0"/>
<feature type="compositionally biased region" description="Basic and acidic residues" evidence="1">
    <location>
        <begin position="82"/>
        <end position="109"/>
    </location>
</feature>
<dbReference type="EMBL" id="KQ965782">
    <property type="protein sequence ID" value="KXS13028.1"/>
    <property type="molecule type" value="Genomic_DNA"/>
</dbReference>
<sequence length="225" mass="24355">MTAALSHSATPQRPFATTRRRQNPLSLPSPHIPSTLPVATPRGPEAVIQDALRSRIKESAEKSWPKAVAGFDEAIASGEDLSCKLGEEEDVKKKDRPAQASRSHGEFTPRRPKAPLPLSSILTRGPTGAFASGERPTSHGYSATLFGESGAGELSQRELYNDSEEEEEADDAGLEVGNNYARVQSADKSGKIDVNVSLGEHGMQRDWGWSEKQGKRGYVEMEVDA</sequence>
<feature type="compositionally biased region" description="Polar residues" evidence="1">
    <location>
        <begin position="1"/>
        <end position="11"/>
    </location>
</feature>